<gene>
    <name evidence="8" type="primary">LOC108734918</name>
    <name evidence="9" type="synonym">LOC112903940</name>
</gene>
<protein>
    <submittedName>
        <fullName evidence="8">Uncharacterized protein LOC108734918</fullName>
    </submittedName>
    <submittedName>
        <fullName evidence="9">Uncharacterized protein LOC112903940</fullName>
    </submittedName>
</protein>
<dbReference type="Pfam" id="PF13639">
    <property type="entry name" value="zf-RING_2"/>
    <property type="match status" value="1"/>
</dbReference>
<evidence type="ECO:0000313" key="9">
    <source>
        <dbReference type="RefSeq" id="XP_025832188.1"/>
    </source>
</evidence>
<dbReference type="RefSeq" id="XP_025832188.1">
    <property type="nucleotide sequence ID" value="XM_025976403.1"/>
</dbReference>
<dbReference type="PANTHER" id="PTHR23041">
    <property type="entry name" value="RING FINGER DOMAIN-CONTAINING"/>
    <property type="match status" value="1"/>
</dbReference>
<feature type="compositionally biased region" description="Basic residues" evidence="5">
    <location>
        <begin position="32"/>
        <end position="42"/>
    </location>
</feature>
<organism evidence="7 8">
    <name type="scientific">Agrilus planipennis</name>
    <name type="common">Emerald ash borer</name>
    <name type="synonym">Agrilus marcopoli</name>
    <dbReference type="NCBI Taxonomy" id="224129"/>
    <lineage>
        <taxon>Eukaryota</taxon>
        <taxon>Metazoa</taxon>
        <taxon>Ecdysozoa</taxon>
        <taxon>Arthropoda</taxon>
        <taxon>Hexapoda</taxon>
        <taxon>Insecta</taxon>
        <taxon>Pterygota</taxon>
        <taxon>Neoptera</taxon>
        <taxon>Endopterygota</taxon>
        <taxon>Coleoptera</taxon>
        <taxon>Polyphaga</taxon>
        <taxon>Elateriformia</taxon>
        <taxon>Buprestoidea</taxon>
        <taxon>Buprestidae</taxon>
        <taxon>Agrilinae</taxon>
        <taxon>Agrilus</taxon>
    </lineage>
</organism>
<dbReference type="RefSeq" id="XP_025832183.1">
    <property type="nucleotide sequence ID" value="XM_025976398.1"/>
</dbReference>
<reference evidence="8 9" key="1">
    <citation type="submission" date="2025-04" db="UniProtKB">
        <authorList>
            <consortium name="RefSeq"/>
        </authorList>
    </citation>
    <scope>IDENTIFICATION</scope>
    <source>
        <tissue evidence="8 9">Entire body</tissue>
    </source>
</reference>
<evidence type="ECO:0000256" key="3">
    <source>
        <dbReference type="ARBA" id="ARBA00022833"/>
    </source>
</evidence>
<dbReference type="Gene3D" id="3.30.40.10">
    <property type="entry name" value="Zinc/RING finger domain, C3HC4 (zinc finger)"/>
    <property type="match status" value="1"/>
</dbReference>
<proteinExistence type="predicted"/>
<dbReference type="GeneID" id="108734918"/>
<evidence type="ECO:0000256" key="1">
    <source>
        <dbReference type="ARBA" id="ARBA00022723"/>
    </source>
</evidence>
<dbReference type="SUPFAM" id="SSF57850">
    <property type="entry name" value="RING/U-box"/>
    <property type="match status" value="1"/>
</dbReference>
<evidence type="ECO:0000313" key="7">
    <source>
        <dbReference type="Proteomes" id="UP000192223"/>
    </source>
</evidence>
<dbReference type="KEGG" id="apln:108734918"/>
<evidence type="ECO:0000259" key="6">
    <source>
        <dbReference type="PROSITE" id="PS50089"/>
    </source>
</evidence>
<evidence type="ECO:0000256" key="4">
    <source>
        <dbReference type="PROSITE-ProRule" id="PRU00175"/>
    </source>
</evidence>
<dbReference type="PROSITE" id="PS00518">
    <property type="entry name" value="ZF_RING_1"/>
    <property type="match status" value="1"/>
</dbReference>
<dbReference type="InterPro" id="IPR017907">
    <property type="entry name" value="Znf_RING_CS"/>
</dbReference>
<dbReference type="SMART" id="SM00184">
    <property type="entry name" value="RING"/>
    <property type="match status" value="1"/>
</dbReference>
<name>A0A7F5R884_AGRPL</name>
<keyword evidence="7" id="KW-1185">Reference proteome</keyword>
<feature type="domain" description="RING-type" evidence="6">
    <location>
        <begin position="346"/>
        <end position="387"/>
    </location>
</feature>
<evidence type="ECO:0000313" key="8">
    <source>
        <dbReference type="RefSeq" id="XP_025832183.1"/>
    </source>
</evidence>
<evidence type="ECO:0000256" key="5">
    <source>
        <dbReference type="SAM" id="MobiDB-lite"/>
    </source>
</evidence>
<dbReference type="AlphaFoldDB" id="A0A7F5R884"/>
<dbReference type="OrthoDB" id="6105938at2759"/>
<accession>A0A7F5R884</accession>
<feature type="region of interest" description="Disordered" evidence="5">
    <location>
        <begin position="1"/>
        <end position="52"/>
    </location>
</feature>
<feature type="compositionally biased region" description="Polar residues" evidence="5">
    <location>
        <begin position="13"/>
        <end position="26"/>
    </location>
</feature>
<dbReference type="Proteomes" id="UP000192223">
    <property type="component" value="Unplaced"/>
</dbReference>
<feature type="compositionally biased region" description="Basic residues" evidence="5">
    <location>
        <begin position="1"/>
        <end position="12"/>
    </location>
</feature>
<dbReference type="InterPro" id="IPR013083">
    <property type="entry name" value="Znf_RING/FYVE/PHD"/>
</dbReference>
<keyword evidence="2 4" id="KW-0863">Zinc-finger</keyword>
<dbReference type="PROSITE" id="PS50089">
    <property type="entry name" value="ZF_RING_2"/>
    <property type="match status" value="1"/>
</dbReference>
<dbReference type="InterPro" id="IPR001841">
    <property type="entry name" value="Znf_RING"/>
</dbReference>
<keyword evidence="1" id="KW-0479">Metal-binding</keyword>
<dbReference type="InterPro" id="IPR047134">
    <property type="entry name" value="RNF4"/>
</dbReference>
<dbReference type="KEGG" id="apln:112903940"/>
<dbReference type="GO" id="GO:0008270">
    <property type="term" value="F:zinc ion binding"/>
    <property type="evidence" value="ECO:0007669"/>
    <property type="project" value="UniProtKB-KW"/>
</dbReference>
<sequence length="400" mass="45851">MARPRKLRKNVSKRQNNGSQTQTKKVSPSCKKTSRGNIRKRSVSTSSLHSSPYNTRIRTKTTAMQDSKPIHVYEIDDTPILVEKSVRRNPRPVIDNNVYVVPDSDDDDDVVLNDIRSSVNMPEEKRKQIQDYINLITPNRVDYGTKAPIADIIQIKEDELIKSPEATEDEIQRIIRKHAKSMILSPETNVIERVDYKEGGMSIQSRTPIPTSVVERCQGLEPVPSTSWAVNLESDNSLTPISTRHKNASDINSPKDAEVMEYVDEIVAEHRDKISMEVEERYERMWKQEEENKRRRIEAEKSNCIDFDSSIEIIETPEILDKDVKMDDSLKGNEKRETKEKPEKLCPICLESLSDDKELSATVCGHVYCTPCIKTAIRTYHRCPACRTKLTLKKIIPLFL</sequence>
<evidence type="ECO:0000256" key="2">
    <source>
        <dbReference type="ARBA" id="ARBA00022771"/>
    </source>
</evidence>
<feature type="compositionally biased region" description="Polar residues" evidence="5">
    <location>
        <begin position="43"/>
        <end position="52"/>
    </location>
</feature>
<keyword evidence="3" id="KW-0862">Zinc</keyword>
<dbReference type="PANTHER" id="PTHR23041:SF78">
    <property type="entry name" value="E3 UBIQUITIN-PROTEIN LIGASE RNF4"/>
    <property type="match status" value="1"/>
</dbReference>